<dbReference type="SUPFAM" id="SSF56436">
    <property type="entry name" value="C-type lectin-like"/>
    <property type="match status" value="1"/>
</dbReference>
<dbReference type="PROSITE" id="PS50041">
    <property type="entry name" value="C_TYPE_LECTIN_2"/>
    <property type="match status" value="1"/>
</dbReference>
<dbReference type="InterPro" id="IPR018378">
    <property type="entry name" value="C-type_lectin_CS"/>
</dbReference>
<dbReference type="InterPro" id="IPR016187">
    <property type="entry name" value="CTDL_fold"/>
</dbReference>
<evidence type="ECO:0000259" key="2">
    <source>
        <dbReference type="PROSITE" id="PS50041"/>
    </source>
</evidence>
<evidence type="ECO:0000256" key="1">
    <source>
        <dbReference type="ARBA" id="ARBA00023157"/>
    </source>
</evidence>
<dbReference type="Proteomes" id="UP000694941">
    <property type="component" value="Unplaced"/>
</dbReference>
<proteinExistence type="predicted"/>
<organism evidence="3 4">
    <name type="scientific">Limulus polyphemus</name>
    <name type="common">Atlantic horseshoe crab</name>
    <dbReference type="NCBI Taxonomy" id="6850"/>
    <lineage>
        <taxon>Eukaryota</taxon>
        <taxon>Metazoa</taxon>
        <taxon>Ecdysozoa</taxon>
        <taxon>Arthropoda</taxon>
        <taxon>Chelicerata</taxon>
        <taxon>Merostomata</taxon>
        <taxon>Xiphosura</taxon>
        <taxon>Limulidae</taxon>
        <taxon>Limulus</taxon>
    </lineage>
</organism>
<name>A0ABM1BXT3_LIMPO</name>
<dbReference type="CDD" id="cd00037">
    <property type="entry name" value="CLECT"/>
    <property type="match status" value="1"/>
</dbReference>
<feature type="domain" description="C-type lectin" evidence="2">
    <location>
        <begin position="21"/>
        <end position="119"/>
    </location>
</feature>
<dbReference type="InterPro" id="IPR050111">
    <property type="entry name" value="C-type_lectin/snaclec_domain"/>
</dbReference>
<accession>A0ABM1BXT3</accession>
<dbReference type="InterPro" id="IPR016186">
    <property type="entry name" value="C-type_lectin-like/link_sf"/>
</dbReference>
<keyword evidence="3" id="KW-1185">Reference proteome</keyword>
<dbReference type="PANTHER" id="PTHR22803">
    <property type="entry name" value="MANNOSE, PHOSPHOLIPASE, LECTIN RECEPTOR RELATED"/>
    <property type="match status" value="1"/>
</dbReference>
<sequence length="134" mass="15338">MATKRLPTISWSNESPSGYHYHNGSYFKYYTVLKTEPEAAAACQAEGARLARVPDLATHQFLKSIINPVASTWIDLRRVNGVWQYEPTGFTAWAPNEPYGEECTQMWSYANLEWDDIPCTAYGLHYLCEFPFSE</sequence>
<dbReference type="InterPro" id="IPR001304">
    <property type="entry name" value="C-type_lectin-like"/>
</dbReference>
<dbReference type="Gene3D" id="3.10.100.10">
    <property type="entry name" value="Mannose-Binding Protein A, subunit A"/>
    <property type="match status" value="1"/>
</dbReference>
<evidence type="ECO:0000313" key="4">
    <source>
        <dbReference type="RefSeq" id="XP_013790717.1"/>
    </source>
</evidence>
<dbReference type="RefSeq" id="XP_013790717.1">
    <property type="nucleotide sequence ID" value="XM_013935263.1"/>
</dbReference>
<dbReference type="SMART" id="SM00034">
    <property type="entry name" value="CLECT"/>
    <property type="match status" value="1"/>
</dbReference>
<dbReference type="GeneID" id="106474572"/>
<evidence type="ECO:0000313" key="3">
    <source>
        <dbReference type="Proteomes" id="UP000694941"/>
    </source>
</evidence>
<keyword evidence="1" id="KW-1015">Disulfide bond</keyword>
<gene>
    <name evidence="4" type="primary">LOC106474572</name>
</gene>
<dbReference type="Pfam" id="PF00059">
    <property type="entry name" value="Lectin_C"/>
    <property type="match status" value="1"/>
</dbReference>
<reference evidence="4" key="1">
    <citation type="submission" date="2025-08" db="UniProtKB">
        <authorList>
            <consortium name="RefSeq"/>
        </authorList>
    </citation>
    <scope>IDENTIFICATION</scope>
    <source>
        <tissue evidence="4">Muscle</tissue>
    </source>
</reference>
<dbReference type="PROSITE" id="PS00615">
    <property type="entry name" value="C_TYPE_LECTIN_1"/>
    <property type="match status" value="1"/>
</dbReference>
<protein>
    <submittedName>
        <fullName evidence="4">C-type lectin domain family 10 member A-like</fullName>
    </submittedName>
</protein>